<dbReference type="InterPro" id="IPR000719">
    <property type="entry name" value="Prot_kinase_dom"/>
</dbReference>
<keyword evidence="4 5" id="KW-0067">ATP-binding</keyword>
<comment type="caution">
    <text evidence="8">The sequence shown here is derived from an EMBL/GenBank/DDBJ whole genome shotgun (WGS) entry which is preliminary data.</text>
</comment>
<dbReference type="InterPro" id="IPR011009">
    <property type="entry name" value="Kinase-like_dom_sf"/>
</dbReference>
<keyword evidence="3 8" id="KW-0418">Kinase</keyword>
<dbReference type="Gene3D" id="3.30.200.20">
    <property type="entry name" value="Phosphorylase Kinase, domain 1"/>
    <property type="match status" value="1"/>
</dbReference>
<dbReference type="SMART" id="SM00220">
    <property type="entry name" value="S_TKc"/>
    <property type="match status" value="1"/>
</dbReference>
<protein>
    <submittedName>
        <fullName evidence="8">Protein kinase</fullName>
    </submittedName>
</protein>
<dbReference type="SUPFAM" id="SSF56112">
    <property type="entry name" value="Protein kinase-like (PK-like)"/>
    <property type="match status" value="1"/>
</dbReference>
<gene>
    <name evidence="8" type="ORF">KDW_26480</name>
</gene>
<dbReference type="Pfam" id="PF00069">
    <property type="entry name" value="Pkinase"/>
    <property type="match status" value="1"/>
</dbReference>
<evidence type="ECO:0000256" key="5">
    <source>
        <dbReference type="PROSITE-ProRule" id="PRU10141"/>
    </source>
</evidence>
<evidence type="ECO:0000256" key="2">
    <source>
        <dbReference type="ARBA" id="ARBA00022741"/>
    </source>
</evidence>
<feature type="region of interest" description="Disordered" evidence="6">
    <location>
        <begin position="353"/>
        <end position="383"/>
    </location>
</feature>
<dbReference type="GO" id="GO:0004674">
    <property type="term" value="F:protein serine/threonine kinase activity"/>
    <property type="evidence" value="ECO:0007669"/>
    <property type="project" value="TreeGrafter"/>
</dbReference>
<organism evidence="8 9">
    <name type="scientific">Dictyobacter vulcani</name>
    <dbReference type="NCBI Taxonomy" id="2607529"/>
    <lineage>
        <taxon>Bacteria</taxon>
        <taxon>Bacillati</taxon>
        <taxon>Chloroflexota</taxon>
        <taxon>Ktedonobacteria</taxon>
        <taxon>Ktedonobacterales</taxon>
        <taxon>Dictyobacteraceae</taxon>
        <taxon>Dictyobacter</taxon>
    </lineage>
</organism>
<dbReference type="CDD" id="cd14014">
    <property type="entry name" value="STKc_PknB_like"/>
    <property type="match status" value="1"/>
</dbReference>
<keyword evidence="1" id="KW-0808">Transferase</keyword>
<feature type="binding site" evidence="5">
    <location>
        <position position="101"/>
    </location>
    <ligand>
        <name>ATP</name>
        <dbReference type="ChEBI" id="CHEBI:30616"/>
    </ligand>
</feature>
<dbReference type="Proteomes" id="UP000326912">
    <property type="component" value="Unassembled WGS sequence"/>
</dbReference>
<accession>A0A5J4KTD0</accession>
<dbReference type="PROSITE" id="PS50011">
    <property type="entry name" value="PROTEIN_KINASE_DOM"/>
    <property type="match status" value="1"/>
</dbReference>
<dbReference type="InterPro" id="IPR017441">
    <property type="entry name" value="Protein_kinase_ATP_BS"/>
</dbReference>
<evidence type="ECO:0000256" key="3">
    <source>
        <dbReference type="ARBA" id="ARBA00022777"/>
    </source>
</evidence>
<dbReference type="PANTHER" id="PTHR43289">
    <property type="entry name" value="MITOGEN-ACTIVATED PROTEIN KINASE KINASE KINASE 20-RELATED"/>
    <property type="match status" value="1"/>
</dbReference>
<evidence type="ECO:0000313" key="9">
    <source>
        <dbReference type="Proteomes" id="UP000326912"/>
    </source>
</evidence>
<feature type="domain" description="Protein kinase" evidence="7">
    <location>
        <begin position="71"/>
        <end position="322"/>
    </location>
</feature>
<dbReference type="PANTHER" id="PTHR43289:SF34">
    <property type="entry name" value="SERINE_THREONINE-PROTEIN KINASE YBDM-RELATED"/>
    <property type="match status" value="1"/>
</dbReference>
<dbReference type="Gene3D" id="1.10.510.10">
    <property type="entry name" value="Transferase(Phosphotransferase) domain 1"/>
    <property type="match status" value="1"/>
</dbReference>
<reference evidence="8 9" key="1">
    <citation type="submission" date="2019-10" db="EMBL/GenBank/DDBJ databases">
        <title>Dictyobacter vulcani sp. nov., within the class Ktedonobacteria, isolated from soil of volcanic Mt. Zao.</title>
        <authorList>
            <person name="Zheng Y."/>
            <person name="Wang C.M."/>
            <person name="Sakai Y."/>
            <person name="Abe K."/>
            <person name="Yokota A."/>
            <person name="Yabe S."/>
        </authorList>
    </citation>
    <scope>NUCLEOTIDE SEQUENCE [LARGE SCALE GENOMIC DNA]</scope>
    <source>
        <strain evidence="8 9">W12</strain>
    </source>
</reference>
<evidence type="ECO:0000259" key="7">
    <source>
        <dbReference type="PROSITE" id="PS50011"/>
    </source>
</evidence>
<evidence type="ECO:0000256" key="1">
    <source>
        <dbReference type="ARBA" id="ARBA00022679"/>
    </source>
</evidence>
<dbReference type="GO" id="GO:0005524">
    <property type="term" value="F:ATP binding"/>
    <property type="evidence" value="ECO:0007669"/>
    <property type="project" value="UniProtKB-UniRule"/>
</dbReference>
<dbReference type="AlphaFoldDB" id="A0A5J4KTD0"/>
<evidence type="ECO:0000256" key="4">
    <source>
        <dbReference type="ARBA" id="ARBA00022840"/>
    </source>
</evidence>
<evidence type="ECO:0000256" key="6">
    <source>
        <dbReference type="SAM" id="MobiDB-lite"/>
    </source>
</evidence>
<name>A0A5J4KTD0_9CHLR</name>
<keyword evidence="9" id="KW-1185">Reference proteome</keyword>
<sequence>MGQDTHLFCAECGGANPTHARFCRYCGKSFSVQAPISLSLATPPAVPIAVAPSSKNDAHSLKNRERLKQRYQLVSQIGSGGYGKVYQAVDTEFMDRRVAIKEMLQQGLTPKELAEAAESFKREAVLLATLTHPGLPSIYDYFSENGNWYLVMSFIEGETLESYLHHRGGSLPIEKVLQIGIQLATVLSFLHTRRPSIIFRDLKPANVMRTPEGQIYLIDFGIARHFKHGKTKDTMVLGSPGYAAPEQYGRSQTTPQADVYSLGVVLHQLITGIDPSLSPFGRKDLQLPKYPQLGILIQCMLELDPKRRPVSMGNIQRELQRIASGKVIHIQKPADRVPPPNFPVQAHLPSWRPSASALRRSSQPPKGPFQRVQASQSVPLCQPAPQPSVPVHMPGMWSSAWSQVMNLVRSFAGFYYS</sequence>
<keyword evidence="2 5" id="KW-0547">Nucleotide-binding</keyword>
<proteinExistence type="predicted"/>
<evidence type="ECO:0000313" key="8">
    <source>
        <dbReference type="EMBL" id="GER88486.1"/>
    </source>
</evidence>
<dbReference type="EMBL" id="BKZW01000001">
    <property type="protein sequence ID" value="GER88486.1"/>
    <property type="molecule type" value="Genomic_DNA"/>
</dbReference>
<dbReference type="RefSeq" id="WP_151756386.1">
    <property type="nucleotide sequence ID" value="NZ_BKZW01000001.1"/>
</dbReference>
<dbReference type="PROSITE" id="PS00107">
    <property type="entry name" value="PROTEIN_KINASE_ATP"/>
    <property type="match status" value="1"/>
</dbReference>